<proteinExistence type="predicted"/>
<dbReference type="RefSeq" id="XP_029226423.1">
    <property type="nucleotide sequence ID" value="XM_029373450.1"/>
</dbReference>
<accession>A0A422P216</accession>
<gene>
    <name evidence="2" type="ORF">Tco025E_06575</name>
</gene>
<feature type="compositionally biased region" description="Basic and acidic residues" evidence="1">
    <location>
        <begin position="175"/>
        <end position="187"/>
    </location>
</feature>
<evidence type="ECO:0000256" key="1">
    <source>
        <dbReference type="SAM" id="MobiDB-lite"/>
    </source>
</evidence>
<dbReference type="OrthoDB" id="253142at2759"/>
<reference evidence="2 3" key="1">
    <citation type="journal article" date="2018" name="BMC Genomics">
        <title>Genomic comparison of Trypanosoma conorhini and Trypanosoma rangeli to Trypanosoma cruzi strains of high and low virulence.</title>
        <authorList>
            <person name="Bradwell K.R."/>
            <person name="Koparde V.N."/>
            <person name="Matveyev A.V."/>
            <person name="Serrano M.G."/>
            <person name="Alves J.M."/>
            <person name="Parikh H."/>
            <person name="Huang B."/>
            <person name="Lee V."/>
            <person name="Espinosa-Alvarez O."/>
            <person name="Ortiz P.A."/>
            <person name="Costa-Martins A.G."/>
            <person name="Teixeira M.M."/>
            <person name="Buck G.A."/>
        </authorList>
    </citation>
    <scope>NUCLEOTIDE SEQUENCE [LARGE SCALE GENOMIC DNA]</scope>
    <source>
        <strain evidence="2 3">025E</strain>
    </source>
</reference>
<sequence length="474" mass="50272">MIPKPRAESDPADAPSPAAHARTAAFSVWGEVRCGAAATSHKGSRVGMGCHGYAVNDGVTPCPTGCEETHSVASAPHSSAPAGGRCRSCEAPALVSPLRLIVGDLWGQNGGAVGHGLGGGEHQRQRLASTGGGRGGRRSSSKCSKCSMVCATEDGVSPVHRRHRSRRLSTAALGERSDNEGRNRSEGTEGDAPLSSRAGEECWTHRGLAYASASAGTRAGAIALSLFQRLLGQAVGSRYFHAWWRFILLKTRPPKGVNTLAHTAAGAQSQCVDPSRFCVSVASTLEASRTPSETRGRVVSPELMRSTASVGETLLGTVSRCEPLLKVKDERDTRSLRCSVSVAPAFSAELPECLSLFPARQISPAARRLRSTGAEDHPLQGAPGHAHAVHLLNWRDLLVDPERASRAALRTEESNQRSELQLNARRVLDKLFMVALCGQRRISLSVPLRANSPAQAEEVDAARARSGLHLAEKK</sequence>
<feature type="region of interest" description="Disordered" evidence="1">
    <location>
        <begin position="157"/>
        <end position="198"/>
    </location>
</feature>
<evidence type="ECO:0000313" key="3">
    <source>
        <dbReference type="Proteomes" id="UP000284403"/>
    </source>
</evidence>
<dbReference type="GeneID" id="40320186"/>
<evidence type="ECO:0000313" key="2">
    <source>
        <dbReference type="EMBL" id="RNF11724.1"/>
    </source>
</evidence>
<protein>
    <submittedName>
        <fullName evidence="2">Uncharacterized protein</fullName>
    </submittedName>
</protein>
<comment type="caution">
    <text evidence="2">The sequence shown here is derived from an EMBL/GenBank/DDBJ whole genome shotgun (WGS) entry which is preliminary data.</text>
</comment>
<dbReference type="EMBL" id="MKKU01000454">
    <property type="protein sequence ID" value="RNF11724.1"/>
    <property type="molecule type" value="Genomic_DNA"/>
</dbReference>
<dbReference type="AlphaFoldDB" id="A0A422P216"/>
<organism evidence="2 3">
    <name type="scientific">Trypanosoma conorhini</name>
    <dbReference type="NCBI Taxonomy" id="83891"/>
    <lineage>
        <taxon>Eukaryota</taxon>
        <taxon>Discoba</taxon>
        <taxon>Euglenozoa</taxon>
        <taxon>Kinetoplastea</taxon>
        <taxon>Metakinetoplastina</taxon>
        <taxon>Trypanosomatida</taxon>
        <taxon>Trypanosomatidae</taxon>
        <taxon>Trypanosoma</taxon>
    </lineage>
</organism>
<keyword evidence="3" id="KW-1185">Reference proteome</keyword>
<feature type="region of interest" description="Disordered" evidence="1">
    <location>
        <begin position="116"/>
        <end position="142"/>
    </location>
</feature>
<dbReference type="Proteomes" id="UP000284403">
    <property type="component" value="Unassembled WGS sequence"/>
</dbReference>
<name>A0A422P216_9TRYP</name>